<evidence type="ECO:0000313" key="4">
    <source>
        <dbReference type="Proteomes" id="UP000183557"/>
    </source>
</evidence>
<evidence type="ECO:0000259" key="2">
    <source>
        <dbReference type="PROSITE" id="PS50801"/>
    </source>
</evidence>
<dbReference type="RefSeq" id="WP_075037959.1">
    <property type="nucleotide sequence ID" value="NZ_FOSB01000013.1"/>
</dbReference>
<evidence type="ECO:0000313" key="3">
    <source>
        <dbReference type="EMBL" id="SFK41287.1"/>
    </source>
</evidence>
<dbReference type="InterPro" id="IPR002645">
    <property type="entry name" value="STAS_dom"/>
</dbReference>
<dbReference type="EMBL" id="FOSB01000013">
    <property type="protein sequence ID" value="SFK41287.1"/>
    <property type="molecule type" value="Genomic_DNA"/>
</dbReference>
<gene>
    <name evidence="3" type="ORF">SAMN04487936_11379</name>
</gene>
<dbReference type="AlphaFoldDB" id="A0A1I3ZB47"/>
<accession>A0A1I3ZB47</accession>
<keyword evidence="1" id="KW-0597">Phosphoprotein</keyword>
<keyword evidence="4" id="KW-1185">Reference proteome</keyword>
<dbReference type="PANTHER" id="PTHR33745">
    <property type="entry name" value="RSBT ANTAGONIST PROTEIN RSBS-RELATED"/>
    <property type="match status" value="1"/>
</dbReference>
<dbReference type="Proteomes" id="UP000183557">
    <property type="component" value="Unassembled WGS sequence"/>
</dbReference>
<dbReference type="PROSITE" id="PS50801">
    <property type="entry name" value="STAS"/>
    <property type="match status" value="1"/>
</dbReference>
<dbReference type="InterPro" id="IPR051932">
    <property type="entry name" value="Bact_StressResp_Reg"/>
</dbReference>
<proteinExistence type="predicted"/>
<protein>
    <submittedName>
        <fullName evidence="3">RsbT co-antagonist protein RsbR</fullName>
    </submittedName>
</protein>
<dbReference type="InterPro" id="IPR036513">
    <property type="entry name" value="STAS_dom_sf"/>
</dbReference>
<organism evidence="3 4">
    <name type="scientific">Halobacillus dabanensis</name>
    <dbReference type="NCBI Taxonomy" id="240302"/>
    <lineage>
        <taxon>Bacteria</taxon>
        <taxon>Bacillati</taxon>
        <taxon>Bacillota</taxon>
        <taxon>Bacilli</taxon>
        <taxon>Bacillales</taxon>
        <taxon>Bacillaceae</taxon>
        <taxon>Halobacillus</taxon>
    </lineage>
</organism>
<dbReference type="Gene3D" id="3.30.750.24">
    <property type="entry name" value="STAS domain"/>
    <property type="match status" value="1"/>
</dbReference>
<dbReference type="CDD" id="cd07041">
    <property type="entry name" value="STAS_RsbR_RsbS_like"/>
    <property type="match status" value="1"/>
</dbReference>
<reference evidence="4" key="1">
    <citation type="submission" date="2016-10" db="EMBL/GenBank/DDBJ databases">
        <authorList>
            <person name="Varghese N."/>
            <person name="Submissions S."/>
        </authorList>
    </citation>
    <scope>NUCLEOTIDE SEQUENCE [LARGE SCALE GENOMIC DNA]</scope>
    <source>
        <strain evidence="4">CGMCC 1.3704</strain>
    </source>
</reference>
<dbReference type="SUPFAM" id="SSF52091">
    <property type="entry name" value="SpoIIaa-like"/>
    <property type="match status" value="1"/>
</dbReference>
<dbReference type="Pfam" id="PF01740">
    <property type="entry name" value="STAS"/>
    <property type="match status" value="1"/>
</dbReference>
<dbReference type="OrthoDB" id="9800154at2"/>
<dbReference type="PANTHER" id="PTHR33745:SF3">
    <property type="entry name" value="RSBT CO-ANTAGONIST PROTEIN RSBRC"/>
    <property type="match status" value="1"/>
</dbReference>
<feature type="domain" description="STAS" evidence="2">
    <location>
        <begin position="153"/>
        <end position="264"/>
    </location>
</feature>
<evidence type="ECO:0000256" key="1">
    <source>
        <dbReference type="ARBA" id="ARBA00022553"/>
    </source>
</evidence>
<name>A0A1I3ZB47_HALDA</name>
<sequence>MREEHIYIGEKILQNSDQLATRVRELKTEEFGSATVRTADWEELFTIIGEAIISKETPLQQIELWANREGEQKVKAEVELYQSLRTINFVRRAIWGIFEEELTDDHFSSKTVVQVGKMINELLDEITKHFSQTYSANIRLEWERKELRLAEISVPVVPITEGVAILPLIGEIDTSRAQQIMEVSLNHSAEAELDYLFIDVSGVPVIDTLVANYIYQVVQALELIGVHATLTGLRPETAKALVDMGVTFNHVNTKAGLHQALEEIGIYIHHGEE</sequence>